<dbReference type="Pfam" id="PF03720">
    <property type="entry name" value="UDPG_MGDP_dh_C"/>
    <property type="match status" value="1"/>
</dbReference>
<protein>
    <submittedName>
        <fullName evidence="7">UDP-N-acetyl-D-galactosamine dehydrogenase</fullName>
    </submittedName>
</protein>
<dbReference type="InterPro" id="IPR028359">
    <property type="entry name" value="UDP_ManNAc/GlcNAc_DH"/>
</dbReference>
<dbReference type="PIRSF" id="PIRSF000124">
    <property type="entry name" value="UDPglc_GDPman_dh"/>
    <property type="match status" value="1"/>
</dbReference>
<dbReference type="InterPro" id="IPR017476">
    <property type="entry name" value="UDP-Glc/GDP-Man"/>
</dbReference>
<keyword evidence="8" id="KW-1185">Reference proteome</keyword>
<dbReference type="InterPro" id="IPR036220">
    <property type="entry name" value="UDP-Glc/GDP-Man_DH_C_sf"/>
</dbReference>
<dbReference type="SUPFAM" id="SSF52413">
    <property type="entry name" value="UDP-glucose/GDP-mannose dehydrogenase C-terminal domain"/>
    <property type="match status" value="1"/>
</dbReference>
<dbReference type="Proteomes" id="UP000290567">
    <property type="component" value="Unassembled WGS sequence"/>
</dbReference>
<dbReference type="GO" id="GO:0016616">
    <property type="term" value="F:oxidoreductase activity, acting on the CH-OH group of donors, NAD or NADP as acceptor"/>
    <property type="evidence" value="ECO:0007669"/>
    <property type="project" value="InterPro"/>
</dbReference>
<sequence>MENLVQKLRAKETALSIIGLGYVGLPIAVAFSKKFDVIGFDSNSQKIDQYKSGVDPTNEVGKNIKNTTIQFTSNPNKLREAKFHIVAVPTPINKDKTPNLTPLKTATNTIGQNLVRGSIVVFESTVYPGLTEEVCIPILEKVSGLTCGEDFKVGYSPERINPGDQVHRLEKIVKLVSGSDKDALDMIAQIYDTIVDAGTYKTSSIKVAEAAKIIENSQRDINIAFMNELSVIFHRMEIDTKEVLEAAKTKWNFLDFTPGLVGGHCIGVDPYYLTHQSEALGYHPEVILAGRKINDGLGKRIAQELVKMLAQKNGGICTARVGIFGITFKQNCPDTRNTKVLDIIEELREFTIDPIVYDPIADSVHVENELQISLVHEEEMSDLDAIVLAVDHDVFKEKEIDYWISKLTNSKIIFDIKGMLSKKDFLEFGMNYWRL</sequence>
<dbReference type="InterPro" id="IPR014027">
    <property type="entry name" value="UDP-Glc/GDP-Man_DH_C"/>
</dbReference>
<keyword evidence="5" id="KW-1133">Transmembrane helix</keyword>
<keyword evidence="5" id="KW-0472">Membrane</keyword>
<keyword evidence="3" id="KW-0520">NAD</keyword>
<accession>A0A4P5PBM6</accession>
<dbReference type="OrthoDB" id="9803238at2"/>
<comment type="similarity">
    <text evidence="1 4">Belongs to the UDP-glucose/GDP-mannose dehydrogenase family.</text>
</comment>
<dbReference type="RefSeq" id="WP_146623534.1">
    <property type="nucleotide sequence ID" value="NZ_BJCC01000027.1"/>
</dbReference>
<evidence type="ECO:0000313" key="7">
    <source>
        <dbReference type="EMBL" id="GCF95136.1"/>
    </source>
</evidence>
<dbReference type="Pfam" id="PF03721">
    <property type="entry name" value="UDPG_MGDP_dh_N"/>
    <property type="match status" value="1"/>
</dbReference>
<dbReference type="SMART" id="SM00984">
    <property type="entry name" value="UDPG_MGDP_dh_C"/>
    <property type="match status" value="1"/>
</dbReference>
<dbReference type="PIRSF" id="PIRSF500136">
    <property type="entry name" value="UDP_ManNAc_DH"/>
    <property type="match status" value="1"/>
</dbReference>
<dbReference type="InterPro" id="IPR036291">
    <property type="entry name" value="NAD(P)-bd_dom_sf"/>
</dbReference>
<dbReference type="Pfam" id="PF00984">
    <property type="entry name" value="UDPG_MGDP_dh"/>
    <property type="match status" value="1"/>
</dbReference>
<comment type="caution">
    <text evidence="7">The sequence shown here is derived from an EMBL/GenBank/DDBJ whole genome shotgun (WGS) entry which is preliminary data.</text>
</comment>
<dbReference type="GO" id="GO:0051287">
    <property type="term" value="F:NAD binding"/>
    <property type="evidence" value="ECO:0007669"/>
    <property type="project" value="InterPro"/>
</dbReference>
<dbReference type="NCBIfam" id="TIGR03026">
    <property type="entry name" value="NDP-sugDHase"/>
    <property type="match status" value="1"/>
</dbReference>
<evidence type="ECO:0000259" key="6">
    <source>
        <dbReference type="SMART" id="SM00984"/>
    </source>
</evidence>
<dbReference type="InterPro" id="IPR014026">
    <property type="entry name" value="UDP-Glc/GDP-Man_DH_dimer"/>
</dbReference>
<dbReference type="SUPFAM" id="SSF48179">
    <property type="entry name" value="6-phosphogluconate dehydrogenase C-terminal domain-like"/>
    <property type="match status" value="1"/>
</dbReference>
<proteinExistence type="inferred from homology"/>
<dbReference type="GO" id="GO:0016628">
    <property type="term" value="F:oxidoreductase activity, acting on the CH-CH group of donors, NAD or NADP as acceptor"/>
    <property type="evidence" value="ECO:0007669"/>
    <property type="project" value="InterPro"/>
</dbReference>
<evidence type="ECO:0000256" key="2">
    <source>
        <dbReference type="ARBA" id="ARBA00023002"/>
    </source>
</evidence>
<dbReference type="PANTHER" id="PTHR43491:SF2">
    <property type="entry name" value="UDP-N-ACETYL-D-MANNOSAMINE DEHYDROGENASE"/>
    <property type="match status" value="1"/>
</dbReference>
<dbReference type="EMBL" id="BJCC01000027">
    <property type="protein sequence ID" value="GCF95136.1"/>
    <property type="molecule type" value="Genomic_DNA"/>
</dbReference>
<dbReference type="InterPro" id="IPR001732">
    <property type="entry name" value="UDP-Glc/GDP-Man_DH_N"/>
</dbReference>
<dbReference type="SUPFAM" id="SSF51735">
    <property type="entry name" value="NAD(P)-binding Rossmann-fold domains"/>
    <property type="match status" value="1"/>
</dbReference>
<gene>
    <name evidence="7" type="primary">wbtE</name>
    <name evidence="7" type="ORF">NRIC_30270</name>
</gene>
<evidence type="ECO:0000256" key="3">
    <source>
        <dbReference type="ARBA" id="ARBA00023027"/>
    </source>
</evidence>
<evidence type="ECO:0000313" key="8">
    <source>
        <dbReference type="Proteomes" id="UP000290567"/>
    </source>
</evidence>
<evidence type="ECO:0000256" key="1">
    <source>
        <dbReference type="ARBA" id="ARBA00006601"/>
    </source>
</evidence>
<dbReference type="InterPro" id="IPR008927">
    <property type="entry name" value="6-PGluconate_DH-like_C_sf"/>
</dbReference>
<evidence type="ECO:0000256" key="5">
    <source>
        <dbReference type="SAM" id="Phobius"/>
    </source>
</evidence>
<dbReference type="AlphaFoldDB" id="A0A4P5PBM6"/>
<keyword evidence="2" id="KW-0560">Oxidoreductase</keyword>
<name>A0A4P5PBM6_9ENTE</name>
<dbReference type="GO" id="GO:0000271">
    <property type="term" value="P:polysaccharide biosynthetic process"/>
    <property type="evidence" value="ECO:0007669"/>
    <property type="project" value="InterPro"/>
</dbReference>
<keyword evidence="5" id="KW-0812">Transmembrane</keyword>
<feature type="transmembrane region" description="Helical" evidence="5">
    <location>
        <begin position="12"/>
        <end position="31"/>
    </location>
</feature>
<reference evidence="8" key="1">
    <citation type="submission" date="2019-02" db="EMBL/GenBank/DDBJ databases">
        <title>Draft genome sequence of Enterococcus sp. Gos25-1.</title>
        <authorList>
            <person name="Tanaka N."/>
            <person name="Shiwa Y."/>
            <person name="Fujita N."/>
        </authorList>
    </citation>
    <scope>NUCLEOTIDE SEQUENCE [LARGE SCALE GENOMIC DNA]</scope>
    <source>
        <strain evidence="8">Gos25-1</strain>
    </source>
</reference>
<organism evidence="7 8">
    <name type="scientific">Enterococcus florum</name>
    <dbReference type="NCBI Taxonomy" id="2480627"/>
    <lineage>
        <taxon>Bacteria</taxon>
        <taxon>Bacillati</taxon>
        <taxon>Bacillota</taxon>
        <taxon>Bacilli</taxon>
        <taxon>Lactobacillales</taxon>
        <taxon>Enterococcaceae</taxon>
        <taxon>Enterococcus</taxon>
    </lineage>
</organism>
<dbReference type="Gene3D" id="3.40.50.720">
    <property type="entry name" value="NAD(P)-binding Rossmann-like Domain"/>
    <property type="match status" value="2"/>
</dbReference>
<dbReference type="PANTHER" id="PTHR43491">
    <property type="entry name" value="UDP-N-ACETYL-D-MANNOSAMINE DEHYDROGENASE"/>
    <property type="match status" value="1"/>
</dbReference>
<feature type="domain" description="UDP-glucose/GDP-mannose dehydrogenase C-terminal" evidence="6">
    <location>
        <begin position="322"/>
        <end position="422"/>
    </location>
</feature>
<evidence type="ECO:0000256" key="4">
    <source>
        <dbReference type="PIRNR" id="PIRNR000124"/>
    </source>
</evidence>